<proteinExistence type="predicted"/>
<dbReference type="PANTHER" id="PTHR33608:SF7">
    <property type="entry name" value="DUF58 DOMAIN-CONTAINING PROTEIN"/>
    <property type="match status" value="1"/>
</dbReference>
<accession>A0A4R4E6A0</accession>
<dbReference type="InterPro" id="IPR036465">
    <property type="entry name" value="vWFA_dom_sf"/>
</dbReference>
<feature type="domain" description="DUF58" evidence="1">
    <location>
        <begin position="48"/>
        <end position="272"/>
    </location>
</feature>
<comment type="caution">
    <text evidence="2">The sequence shown here is derived from an EMBL/GenBank/DDBJ whole genome shotgun (WGS) entry which is preliminary data.</text>
</comment>
<dbReference type="EMBL" id="SKFG01000031">
    <property type="protein sequence ID" value="TCZ73561.1"/>
    <property type="molecule type" value="Genomic_DNA"/>
</dbReference>
<dbReference type="Pfam" id="PF01882">
    <property type="entry name" value="DUF58"/>
    <property type="match status" value="1"/>
</dbReference>
<dbReference type="Proteomes" id="UP000295418">
    <property type="component" value="Unassembled WGS sequence"/>
</dbReference>
<protein>
    <submittedName>
        <fullName evidence="2">DUF58 domain-containing protein</fullName>
    </submittedName>
</protein>
<gene>
    <name evidence="2" type="ORF">E0485_20865</name>
</gene>
<evidence type="ECO:0000313" key="2">
    <source>
        <dbReference type="EMBL" id="TCZ73561.1"/>
    </source>
</evidence>
<dbReference type="AlphaFoldDB" id="A0A4R4E6A0"/>
<dbReference type="RefSeq" id="WP_132420008.1">
    <property type="nucleotide sequence ID" value="NZ_SKFG01000031.1"/>
</dbReference>
<name>A0A4R4E6A0_9BACL</name>
<evidence type="ECO:0000259" key="1">
    <source>
        <dbReference type="Pfam" id="PF01882"/>
    </source>
</evidence>
<dbReference type="PANTHER" id="PTHR33608">
    <property type="entry name" value="BLL2464 PROTEIN"/>
    <property type="match status" value="1"/>
</dbReference>
<reference evidence="2 3" key="1">
    <citation type="submission" date="2019-03" db="EMBL/GenBank/DDBJ databases">
        <authorList>
            <person name="Kim M.K.M."/>
        </authorList>
    </citation>
    <scope>NUCLEOTIDE SEQUENCE [LARGE SCALE GENOMIC DNA]</scope>
    <source>
        <strain evidence="2 3">18JY21-1</strain>
    </source>
</reference>
<dbReference type="SUPFAM" id="SSF53300">
    <property type="entry name" value="vWA-like"/>
    <property type="match status" value="1"/>
</dbReference>
<keyword evidence="3" id="KW-1185">Reference proteome</keyword>
<evidence type="ECO:0000313" key="3">
    <source>
        <dbReference type="Proteomes" id="UP000295418"/>
    </source>
</evidence>
<dbReference type="OrthoDB" id="9776116at2"/>
<sequence>MTAGKLFLPSGLLLQLEQLTLVAKRRIRGTMQGKRRSKQLGSSLEFADYREYAPGDDIRRFDWSVYGRTGKPFIKQYMDEQELQVHLFIDASRSMNFGEDSSGLLVEGGKLANKLEYAKQLAASIGYIALAAYDRVDAASFTDQIDNHTPLMRGRGSAERLFHFIQKIEGQPLNKGGINADNLYFARPFMNPYALSRQQGMTWVFSDFLAEQGVEEALSYLLSAKQEVVVVQVLHPQELEPKLVGDLRLIDSEHSGGKDVAISNRVLRDYQEVIAEYTDGLKQYCHERGLTYIRARTDIPLHDMVLQVMRYTGLVQ</sequence>
<dbReference type="InterPro" id="IPR002881">
    <property type="entry name" value="DUF58"/>
</dbReference>
<organism evidence="2 3">
    <name type="scientific">Paenibacillus albiflavus</name>
    <dbReference type="NCBI Taxonomy" id="2545760"/>
    <lineage>
        <taxon>Bacteria</taxon>
        <taxon>Bacillati</taxon>
        <taxon>Bacillota</taxon>
        <taxon>Bacilli</taxon>
        <taxon>Bacillales</taxon>
        <taxon>Paenibacillaceae</taxon>
        <taxon>Paenibacillus</taxon>
    </lineage>
</organism>